<dbReference type="STRING" id="394096.DB31_3840"/>
<gene>
    <name evidence="2" type="ORF">DB31_3840</name>
</gene>
<keyword evidence="3" id="KW-1185">Reference proteome</keyword>
<feature type="chain" id="PRO_5001799229" description="NHL repeat domain protein" evidence="1">
    <location>
        <begin position="21"/>
        <end position="440"/>
    </location>
</feature>
<reference evidence="2 3" key="1">
    <citation type="submission" date="2014-04" db="EMBL/GenBank/DDBJ databases">
        <title>Genome assembly of Hyalangium minutum DSM 14724.</title>
        <authorList>
            <person name="Sharma G."/>
            <person name="Subramanian S."/>
        </authorList>
    </citation>
    <scope>NUCLEOTIDE SEQUENCE [LARGE SCALE GENOMIC DNA]</scope>
    <source>
        <strain evidence="2 3">DSM 14724</strain>
    </source>
</reference>
<dbReference type="AlphaFoldDB" id="A0A085W4W3"/>
<dbReference type="Proteomes" id="UP000028725">
    <property type="component" value="Unassembled WGS sequence"/>
</dbReference>
<evidence type="ECO:0000256" key="1">
    <source>
        <dbReference type="SAM" id="SignalP"/>
    </source>
</evidence>
<comment type="caution">
    <text evidence="2">The sequence shown here is derived from an EMBL/GenBank/DDBJ whole genome shotgun (WGS) entry which is preliminary data.</text>
</comment>
<dbReference type="Gene3D" id="2.120.10.30">
    <property type="entry name" value="TolB, C-terminal domain"/>
    <property type="match status" value="1"/>
</dbReference>
<dbReference type="PANTHER" id="PTHR40274:SF3">
    <property type="entry name" value="VIRGINIAMYCIN B LYASE"/>
    <property type="match status" value="1"/>
</dbReference>
<evidence type="ECO:0000313" key="3">
    <source>
        <dbReference type="Proteomes" id="UP000028725"/>
    </source>
</evidence>
<dbReference type="EMBL" id="JMCB01000020">
    <property type="protein sequence ID" value="KFE62726.1"/>
    <property type="molecule type" value="Genomic_DNA"/>
</dbReference>
<feature type="signal peptide" evidence="1">
    <location>
        <begin position="1"/>
        <end position="20"/>
    </location>
</feature>
<evidence type="ECO:0008006" key="4">
    <source>
        <dbReference type="Google" id="ProtNLM"/>
    </source>
</evidence>
<sequence>MRGRWLLSLLGSLLFLTACGSEDKPPETGCTGSGGLGTLQLIVTGLPNPAAAKIQVKDSHLTRLQEGAGELSWPQGTVEILPQTVAPFQEPVRTAYRGVASSSSACVRGGERTEVTVTYSPIASSGKLWTSNGSGGTAPLLGFASTLLSASGSPAATVAATTGGADGSAFDKEGNLWVVGGTTADPPVLRLPASILGSSGQKAADITLKGGPLEGGFPRARALAFDASGNLWVSVVFNNKIVRYTPDQLTASGSPTPGVELTGLDGPSGLAFDAGGNLWVAFTGSDRVARYNASRLTASSTAAPDLVIQGRTPGPVFADLRAPSGLAFDANGNLWGTFDGTFARLTPADQQGSGEVTLTPSVLISLTVTALPDGIVFDEGRGMWFALRAGEFGRFGPDQLLSSGEKSPTTVITSPDVGYAGWFSFYPAPADLPLYHRLPL</sequence>
<dbReference type="InterPro" id="IPR011042">
    <property type="entry name" value="6-blade_b-propeller_TolB-like"/>
</dbReference>
<keyword evidence="1" id="KW-0732">Signal</keyword>
<dbReference type="OrthoDB" id="33896at2"/>
<dbReference type="PROSITE" id="PS51257">
    <property type="entry name" value="PROKAR_LIPOPROTEIN"/>
    <property type="match status" value="1"/>
</dbReference>
<name>A0A085W4W3_9BACT</name>
<dbReference type="SUPFAM" id="SSF63829">
    <property type="entry name" value="Calcium-dependent phosphotriesterase"/>
    <property type="match status" value="1"/>
</dbReference>
<dbReference type="PANTHER" id="PTHR40274">
    <property type="entry name" value="VIRGINIAMYCIN B LYASE"/>
    <property type="match status" value="1"/>
</dbReference>
<protein>
    <recommendedName>
        <fullName evidence="4">NHL repeat domain protein</fullName>
    </recommendedName>
</protein>
<dbReference type="PATRIC" id="fig|394096.3.peg.7576"/>
<evidence type="ECO:0000313" key="2">
    <source>
        <dbReference type="EMBL" id="KFE62726.1"/>
    </source>
</evidence>
<dbReference type="RefSeq" id="WP_052420547.1">
    <property type="nucleotide sequence ID" value="NZ_JMCB01000020.1"/>
</dbReference>
<dbReference type="InterPro" id="IPR051344">
    <property type="entry name" value="Vgb"/>
</dbReference>
<accession>A0A085W4W3</accession>
<organism evidence="2 3">
    <name type="scientific">Hyalangium minutum</name>
    <dbReference type="NCBI Taxonomy" id="394096"/>
    <lineage>
        <taxon>Bacteria</taxon>
        <taxon>Pseudomonadati</taxon>
        <taxon>Myxococcota</taxon>
        <taxon>Myxococcia</taxon>
        <taxon>Myxococcales</taxon>
        <taxon>Cystobacterineae</taxon>
        <taxon>Archangiaceae</taxon>
        <taxon>Hyalangium</taxon>
    </lineage>
</organism>
<proteinExistence type="predicted"/>